<dbReference type="InterPro" id="IPR058394">
    <property type="entry name" value="DUF8081"/>
</dbReference>
<proteinExistence type="predicted"/>
<dbReference type="RefSeq" id="WP_220620530.1">
    <property type="nucleotide sequence ID" value="NZ_RKLR01000017.1"/>
</dbReference>
<name>A0AAW4PWW6_9EURY</name>
<dbReference type="EMBL" id="RKLR01000017">
    <property type="protein sequence ID" value="MBX0325669.1"/>
    <property type="molecule type" value="Genomic_DNA"/>
</dbReference>
<dbReference type="InterPro" id="IPR059118">
    <property type="entry name" value="PDDEXK_dom_halobact"/>
</dbReference>
<protein>
    <recommendedName>
        <fullName evidence="6">Protein NO VEIN C-terminal domain-containing protein</fullName>
    </recommendedName>
</protein>
<evidence type="ECO:0000259" key="3">
    <source>
        <dbReference type="Pfam" id="PF26297"/>
    </source>
</evidence>
<evidence type="ECO:0000313" key="4">
    <source>
        <dbReference type="EMBL" id="MBX0325669.1"/>
    </source>
</evidence>
<sequence>MTNNEQETFQLRFEDGALVEDPTANETTSADHTADPIEPGARTGYTVEAKAGALEVNAQLRAVTESHGGILAFGSRHHAEAYAGQLSASDGSLRIQAVPENEPKDIDAYLLADHNPSIKEPADVDGDTWTFDVGANLYGALGEAILLESPKPHALVYFVRQDLDIDEDNLEWGLNVDVNRGRLLSVDCSDGKERWTPDCVVEAKDGWDGALLERYYCEIKTGGASFERSQVESMEALARNERILKIRVSIEELPDQYSLRIREVAPSQ</sequence>
<evidence type="ECO:0000259" key="2">
    <source>
        <dbReference type="Pfam" id="PF26295"/>
    </source>
</evidence>
<reference evidence="4 5" key="1">
    <citation type="submission" date="2021-06" db="EMBL/GenBank/DDBJ databases">
        <title>Halomicroarcula sp. a new haloarchaeum isolated from saline soil.</title>
        <authorList>
            <person name="Duran-Viseras A."/>
            <person name="Sanchez-Porro C."/>
            <person name="Ventosa A."/>
        </authorList>
    </citation>
    <scope>NUCLEOTIDE SEQUENCE [LARGE SCALE GENOMIC DNA]</scope>
    <source>
        <strain evidence="4 5">F13</strain>
    </source>
</reference>
<organism evidence="4 5">
    <name type="scientific">Haloarcula rubra</name>
    <dbReference type="NCBI Taxonomy" id="2487747"/>
    <lineage>
        <taxon>Archaea</taxon>
        <taxon>Methanobacteriati</taxon>
        <taxon>Methanobacteriota</taxon>
        <taxon>Stenosarchaea group</taxon>
        <taxon>Halobacteria</taxon>
        <taxon>Halobacteriales</taxon>
        <taxon>Haloarculaceae</taxon>
        <taxon>Haloarcula</taxon>
    </lineage>
</organism>
<comment type="caution">
    <text evidence="4">The sequence shown here is derived from an EMBL/GenBank/DDBJ whole genome shotgun (WGS) entry which is preliminary data.</text>
</comment>
<dbReference type="Proteomes" id="UP001430377">
    <property type="component" value="Unassembled WGS sequence"/>
</dbReference>
<feature type="region of interest" description="Disordered" evidence="1">
    <location>
        <begin position="16"/>
        <end position="41"/>
    </location>
</feature>
<evidence type="ECO:0008006" key="6">
    <source>
        <dbReference type="Google" id="ProtNLM"/>
    </source>
</evidence>
<feature type="domain" description="DUF8081" evidence="3">
    <location>
        <begin position="45"/>
        <end position="111"/>
    </location>
</feature>
<gene>
    <name evidence="4" type="ORF">EGH21_21875</name>
</gene>
<evidence type="ECO:0000313" key="5">
    <source>
        <dbReference type="Proteomes" id="UP001430377"/>
    </source>
</evidence>
<accession>A0AAW4PWW6</accession>
<feature type="domain" description="PD-(D/E)XK nuclease-like" evidence="2">
    <location>
        <begin position="136"/>
        <end position="264"/>
    </location>
</feature>
<evidence type="ECO:0000256" key="1">
    <source>
        <dbReference type="SAM" id="MobiDB-lite"/>
    </source>
</evidence>
<keyword evidence="5" id="KW-1185">Reference proteome</keyword>
<dbReference type="Pfam" id="PF26297">
    <property type="entry name" value="DUF8081"/>
    <property type="match status" value="1"/>
</dbReference>
<dbReference type="AlphaFoldDB" id="A0AAW4PWW6"/>
<dbReference type="Pfam" id="PF26295">
    <property type="entry name" value="PDDEXK_17"/>
    <property type="match status" value="1"/>
</dbReference>